<evidence type="ECO:0000313" key="2">
    <source>
        <dbReference type="EMBL" id="JAR96713.1"/>
    </source>
</evidence>
<dbReference type="PANTHER" id="PTHR13454">
    <property type="entry name" value="PROTEIN MCM10 HOMOLOG"/>
    <property type="match status" value="1"/>
</dbReference>
<accession>A0A161M2I1</accession>
<organism evidence="2">
    <name type="scientific">Triatoma infestans</name>
    <name type="common">Assassin bug</name>
    <dbReference type="NCBI Taxonomy" id="30076"/>
    <lineage>
        <taxon>Eukaryota</taxon>
        <taxon>Metazoa</taxon>
        <taxon>Ecdysozoa</taxon>
        <taxon>Arthropoda</taxon>
        <taxon>Hexapoda</taxon>
        <taxon>Insecta</taxon>
        <taxon>Pterygota</taxon>
        <taxon>Neoptera</taxon>
        <taxon>Paraneoptera</taxon>
        <taxon>Hemiptera</taxon>
        <taxon>Heteroptera</taxon>
        <taxon>Panheteroptera</taxon>
        <taxon>Cimicomorpha</taxon>
        <taxon>Reduviidae</taxon>
        <taxon>Triatominae</taxon>
        <taxon>Triatoma</taxon>
    </lineage>
</organism>
<reference evidence="2" key="1">
    <citation type="submission" date="2016-04" db="EMBL/GenBank/DDBJ databases">
        <authorList>
            <person name="Calderon-Fernandez G.M.Sr."/>
        </authorList>
    </citation>
    <scope>NUCLEOTIDE SEQUENCE</scope>
    <source>
        <strain evidence="2">Int1</strain>
        <tissue evidence="2">Integument</tissue>
    </source>
</reference>
<dbReference type="GO" id="GO:0003688">
    <property type="term" value="F:DNA replication origin binding"/>
    <property type="evidence" value="ECO:0007669"/>
    <property type="project" value="TreeGrafter"/>
</dbReference>
<dbReference type="GO" id="GO:0006270">
    <property type="term" value="P:DNA replication initiation"/>
    <property type="evidence" value="ECO:0007669"/>
    <property type="project" value="InterPro"/>
</dbReference>
<reference evidence="2" key="2">
    <citation type="journal article" date="2017" name="J. Med. Entomol.">
        <title>Transcriptome Analysis of the Triatoma infestans (Hemiptera: Reduviidae) Integument.</title>
        <authorList>
            <person name="Calderon-Fernandez G.M."/>
            <person name="Moriconi D.E."/>
            <person name="Dulbecco A.B."/>
            <person name="Juarez M.P."/>
        </authorList>
    </citation>
    <scope>NUCLEOTIDE SEQUENCE</scope>
    <source>
        <strain evidence="2">Int1</strain>
        <tissue evidence="2">Integument</tissue>
    </source>
</reference>
<dbReference type="GO" id="GO:0043596">
    <property type="term" value="C:nuclear replication fork"/>
    <property type="evidence" value="ECO:0007669"/>
    <property type="project" value="TreeGrafter"/>
</dbReference>
<sequence length="69" mass="7722">MVKLPYLSQKYKLMFAHGNLKSDWVIGGVIVQKSSTKVSQRGSSYIVWTLSDLKLGLKTVSLFLFGTNL</sequence>
<dbReference type="InterPro" id="IPR040184">
    <property type="entry name" value="Mcm10"/>
</dbReference>
<dbReference type="EMBL" id="GEMB01006635">
    <property type="protein sequence ID" value="JAR96713.1"/>
    <property type="molecule type" value="Transcribed_RNA"/>
</dbReference>
<dbReference type="GO" id="GO:0003697">
    <property type="term" value="F:single-stranded DNA binding"/>
    <property type="evidence" value="ECO:0007669"/>
    <property type="project" value="InterPro"/>
</dbReference>
<dbReference type="Gene3D" id="2.40.50.140">
    <property type="entry name" value="Nucleic acid-binding proteins"/>
    <property type="match status" value="1"/>
</dbReference>
<protein>
    <submittedName>
        <fullName evidence="2">Protein mcm10-like protein</fullName>
    </submittedName>
</protein>
<dbReference type="PANTHER" id="PTHR13454:SF11">
    <property type="entry name" value="PROTEIN MCM10 HOMOLOG"/>
    <property type="match status" value="1"/>
</dbReference>
<dbReference type="Pfam" id="PF22379">
    <property type="entry name" value="OB_MCM10"/>
    <property type="match status" value="1"/>
</dbReference>
<dbReference type="InterPro" id="IPR055065">
    <property type="entry name" value="OB_MCM10"/>
</dbReference>
<evidence type="ECO:0000259" key="1">
    <source>
        <dbReference type="Pfam" id="PF22379"/>
    </source>
</evidence>
<dbReference type="InterPro" id="IPR012340">
    <property type="entry name" value="NA-bd_OB-fold"/>
</dbReference>
<proteinExistence type="predicted"/>
<dbReference type="AlphaFoldDB" id="A0A161M2I1"/>
<name>A0A161M2I1_TRIIF</name>
<feature type="domain" description="MCM10 OB-fold" evidence="1">
    <location>
        <begin position="2"/>
        <end position="67"/>
    </location>
</feature>